<dbReference type="SUPFAM" id="SSF82671">
    <property type="entry name" value="SEA domain"/>
    <property type="match status" value="1"/>
</dbReference>
<comment type="caution">
    <text evidence="12">Lacks conserved residue(s) required for the propagation of feature annotation.</text>
</comment>
<evidence type="ECO:0000256" key="3">
    <source>
        <dbReference type="ARBA" id="ARBA00022692"/>
    </source>
</evidence>
<keyword evidence="2 13" id="KW-0645">Protease</keyword>
<feature type="domain" description="Peptidase S1" evidence="17">
    <location>
        <begin position="625"/>
        <end position="863"/>
    </location>
</feature>
<dbReference type="PROSITE" id="PS01180">
    <property type="entry name" value="CUB"/>
    <property type="match status" value="2"/>
</dbReference>
<dbReference type="PANTHER" id="PTHR24252:SF17">
    <property type="entry name" value="SUPPRESSOR OF TUMORIGENICITY 14 PROTEIN HOMOLOG-RELATED"/>
    <property type="match status" value="1"/>
</dbReference>
<dbReference type="SMART" id="SM00192">
    <property type="entry name" value="LDLa"/>
    <property type="match status" value="4"/>
</dbReference>
<dbReference type="STRING" id="144197.ENSSPAP00000022018"/>
<keyword evidence="8 14" id="KW-0472">Membrane</keyword>
<keyword evidence="10" id="KW-0325">Glycoprotein</keyword>
<evidence type="ECO:0000256" key="2">
    <source>
        <dbReference type="ARBA" id="ARBA00022670"/>
    </source>
</evidence>
<evidence type="ECO:0000256" key="12">
    <source>
        <dbReference type="PROSITE-ProRule" id="PRU00124"/>
    </source>
</evidence>
<evidence type="ECO:0000256" key="13">
    <source>
        <dbReference type="RuleBase" id="RU363034"/>
    </source>
</evidence>
<evidence type="ECO:0000256" key="9">
    <source>
        <dbReference type="ARBA" id="ARBA00023157"/>
    </source>
</evidence>
<dbReference type="CDD" id="cd00190">
    <property type="entry name" value="Tryp_SPc"/>
    <property type="match status" value="1"/>
</dbReference>
<dbReference type="GO" id="GO:0004252">
    <property type="term" value="F:serine-type endopeptidase activity"/>
    <property type="evidence" value="ECO:0007669"/>
    <property type="project" value="InterPro"/>
</dbReference>
<dbReference type="Gene3D" id="4.10.400.10">
    <property type="entry name" value="Low-density Lipoprotein Receptor"/>
    <property type="match status" value="4"/>
</dbReference>
<dbReference type="FunFam" id="4.10.400.10:FF:000065">
    <property type="entry name" value="Transmembrane protease serine 7"/>
    <property type="match status" value="1"/>
</dbReference>
<dbReference type="PROSITE" id="PS50068">
    <property type="entry name" value="LDLRA_2"/>
    <property type="match status" value="4"/>
</dbReference>
<evidence type="ECO:0000256" key="6">
    <source>
        <dbReference type="ARBA" id="ARBA00022968"/>
    </source>
</evidence>
<dbReference type="InterPro" id="IPR000082">
    <property type="entry name" value="SEA_dom"/>
</dbReference>
<dbReference type="InterPro" id="IPR009003">
    <property type="entry name" value="Peptidase_S1_PA"/>
</dbReference>
<keyword evidence="3 14" id="KW-0812">Transmembrane</keyword>
<dbReference type="PRINTS" id="PR00261">
    <property type="entry name" value="LDLRECEPTOR"/>
</dbReference>
<dbReference type="InterPro" id="IPR018114">
    <property type="entry name" value="TRYPSIN_HIS"/>
</dbReference>
<reference evidence="18" key="1">
    <citation type="submission" date="2023-09" db="UniProtKB">
        <authorList>
            <consortium name="Ensembl"/>
        </authorList>
    </citation>
    <scope>IDENTIFICATION</scope>
</reference>
<accession>A0A3B5AKI3</accession>
<dbReference type="SMART" id="SM00042">
    <property type="entry name" value="CUB"/>
    <property type="match status" value="2"/>
</dbReference>
<evidence type="ECO:0000256" key="5">
    <source>
        <dbReference type="ARBA" id="ARBA00022825"/>
    </source>
</evidence>
<dbReference type="GO" id="GO:0016020">
    <property type="term" value="C:membrane"/>
    <property type="evidence" value="ECO:0007669"/>
    <property type="project" value="UniProtKB-SubCell"/>
</dbReference>
<dbReference type="InterPro" id="IPR035914">
    <property type="entry name" value="Sperma_CUB_dom_sf"/>
</dbReference>
<dbReference type="PROSITE" id="PS50024">
    <property type="entry name" value="SEA"/>
    <property type="match status" value="1"/>
</dbReference>
<evidence type="ECO:0000259" key="16">
    <source>
        <dbReference type="PROSITE" id="PS50024"/>
    </source>
</evidence>
<feature type="disulfide bond" evidence="12">
    <location>
        <begin position="505"/>
        <end position="523"/>
    </location>
</feature>
<organism evidence="18">
    <name type="scientific">Stegastes partitus</name>
    <name type="common">bicolor damselfish</name>
    <dbReference type="NCBI Taxonomy" id="144197"/>
    <lineage>
        <taxon>Eukaryota</taxon>
        <taxon>Metazoa</taxon>
        <taxon>Chordata</taxon>
        <taxon>Craniata</taxon>
        <taxon>Vertebrata</taxon>
        <taxon>Euteleostomi</taxon>
        <taxon>Actinopterygii</taxon>
        <taxon>Neopterygii</taxon>
        <taxon>Teleostei</taxon>
        <taxon>Neoteleostei</taxon>
        <taxon>Acanthomorphata</taxon>
        <taxon>Ovalentaria</taxon>
        <taxon>Pomacentridae</taxon>
        <taxon>Stegastes</taxon>
    </lineage>
</organism>
<dbReference type="PROSITE" id="PS00135">
    <property type="entry name" value="TRYPSIN_SER"/>
    <property type="match status" value="1"/>
</dbReference>
<keyword evidence="5 13" id="KW-0720">Serine protease</keyword>
<dbReference type="SUPFAM" id="SSF49854">
    <property type="entry name" value="Spermadhesin, CUB domain"/>
    <property type="match status" value="2"/>
</dbReference>
<sequence length="864" mass="95752">MRRPTFTLFPLFNQSHVQPAPFRPGSGRTGDHDWDAALQFLPASDSRQLEKKPGCRKKLWMGIGLLLAAAALALLTGLLVWHFHLRNDVRVKRFYIGSMGISNQRFLPAHEDPSSPQFTDLAARVRQQNRLILRRSGELLQVWLIRSLWSVHVLLCLCCSEGDGGGDSVVAYYQSEFDVPVPQQDSLDEAVESLEPPAESPQGRQGRLLPMLTTKRGLLSSSRFSKCFPSCVFPVRKPFDVHVREEAFLQSPGFPDSSYPPNVYLQWRLRADPGHRVRLNFHTLILEDDCHQDFIKLYDSLVPIEQCGYPHDSLSFLSSGNVMLLTLVTSEDKNFPGFRAFYSQIPATELNCGGKLTADEGSFSSPFFPSNYPPRTSCVWNIEASKDKFVKVQFNKFSLGNQSSQCPNDYVDVNGQRLCGRKSESTVITSKSNKMTIRFNSDSSYVSQGFSAEYEAFVPTNPCPGRFQCSSNLCINKTLQCDGWSDCGDDSDELNCKCEASQMKCKNGRCKPKLWECDGKDDCGDNSDEEDCGGCRGGEFSCRNRRCVPEKLVCNGKDDCGDGSDEGDGDGSLVLQQCSEFTFRCSDGRCISKLNPECDGDPDCEDGSDEADCRCGMRPYRSSRIVGGQVSREGEWPWQVSLHIRGKGHVCGGSVLNNRWVLTAAHCVQDNELNKYSQADQWEALLGLHVQSLTNEWTVRRNVRRIIAHRGYNSVTFDNDIALMELDANVTLNQNIFPICLPAASYEFPAGQEAWITGWGVTREGGVPATILQKAAVRIINGTVCKNLMNDEVTDNMMCAGVLKGGTDACQGDSGGPLSVTGASGRVVLAGVVSWGEGCGLRNKPGIYTRVTKYRRWIKDNSGV</sequence>
<feature type="domain" description="CUB" evidence="15">
    <location>
        <begin position="231"/>
        <end position="345"/>
    </location>
</feature>
<name>A0A3B5AKI3_9TELE</name>
<feature type="transmembrane region" description="Helical" evidence="14">
    <location>
        <begin position="59"/>
        <end position="83"/>
    </location>
</feature>
<dbReference type="Pfam" id="PF00057">
    <property type="entry name" value="Ldl_recept_a"/>
    <property type="match status" value="4"/>
</dbReference>
<keyword evidence="4 13" id="KW-0378">Hydrolase</keyword>
<evidence type="ECO:0000259" key="17">
    <source>
        <dbReference type="PROSITE" id="PS50240"/>
    </source>
</evidence>
<keyword evidence="6" id="KW-0735">Signal-anchor</keyword>
<dbReference type="Gene3D" id="2.60.120.290">
    <property type="entry name" value="Spermadhesin, CUB domain"/>
    <property type="match status" value="2"/>
</dbReference>
<dbReference type="PANTHER" id="PTHR24252">
    <property type="entry name" value="ACROSIN-RELATED"/>
    <property type="match status" value="1"/>
</dbReference>
<feature type="disulfide bond" evidence="12">
    <location>
        <begin position="598"/>
        <end position="613"/>
    </location>
</feature>
<dbReference type="InterPro" id="IPR043504">
    <property type="entry name" value="Peptidase_S1_PA_chymotrypsin"/>
</dbReference>
<dbReference type="SMART" id="SM00020">
    <property type="entry name" value="Tryp_SPc"/>
    <property type="match status" value="1"/>
</dbReference>
<proteinExistence type="predicted"/>
<dbReference type="CDD" id="cd00041">
    <property type="entry name" value="CUB"/>
    <property type="match status" value="2"/>
</dbReference>
<evidence type="ECO:0000256" key="7">
    <source>
        <dbReference type="ARBA" id="ARBA00022989"/>
    </source>
</evidence>
<dbReference type="InterPro" id="IPR001254">
    <property type="entry name" value="Trypsin_dom"/>
</dbReference>
<dbReference type="PROSITE" id="PS00134">
    <property type="entry name" value="TRYPSIN_HIS"/>
    <property type="match status" value="1"/>
</dbReference>
<dbReference type="InterPro" id="IPR036364">
    <property type="entry name" value="SEA_dom_sf"/>
</dbReference>
<dbReference type="GeneTree" id="ENSGT00940000164481"/>
<dbReference type="FunFam" id="2.40.10.10:FF:000003">
    <property type="entry name" value="Transmembrane serine protease 3"/>
    <property type="match status" value="1"/>
</dbReference>
<dbReference type="InterPro" id="IPR033116">
    <property type="entry name" value="TRYPSIN_SER"/>
</dbReference>
<evidence type="ECO:0000256" key="11">
    <source>
        <dbReference type="PROSITE-ProRule" id="PRU00059"/>
    </source>
</evidence>
<feature type="domain" description="SEA" evidence="16">
    <location>
        <begin position="91"/>
        <end position="226"/>
    </location>
</feature>
<dbReference type="SUPFAM" id="SSF50494">
    <property type="entry name" value="Trypsin-like serine proteases"/>
    <property type="match status" value="1"/>
</dbReference>
<evidence type="ECO:0000256" key="1">
    <source>
        <dbReference type="ARBA" id="ARBA00004606"/>
    </source>
</evidence>
<feature type="disulfide bond" evidence="12">
    <location>
        <begin position="469"/>
        <end position="487"/>
    </location>
</feature>
<feature type="disulfide bond" evidence="12">
    <location>
        <begin position="481"/>
        <end position="496"/>
    </location>
</feature>
<dbReference type="Gene3D" id="2.40.10.10">
    <property type="entry name" value="Trypsin-like serine proteases"/>
    <property type="match status" value="2"/>
</dbReference>
<dbReference type="Pfam" id="PF00089">
    <property type="entry name" value="Trypsin"/>
    <property type="match status" value="1"/>
</dbReference>
<dbReference type="InterPro" id="IPR036055">
    <property type="entry name" value="LDL_receptor-like_sf"/>
</dbReference>
<feature type="disulfide bond" evidence="11">
    <location>
        <begin position="290"/>
        <end position="307"/>
    </location>
</feature>
<feature type="disulfide bond" evidence="12">
    <location>
        <begin position="542"/>
        <end position="560"/>
    </location>
</feature>
<feature type="disulfide bond" evidence="12">
    <location>
        <begin position="498"/>
        <end position="510"/>
    </location>
</feature>
<feature type="domain" description="CUB" evidence="15">
    <location>
        <begin position="352"/>
        <end position="457"/>
    </location>
</feature>
<evidence type="ECO:0000256" key="14">
    <source>
        <dbReference type="SAM" id="Phobius"/>
    </source>
</evidence>
<feature type="disulfide bond" evidence="12">
    <location>
        <begin position="578"/>
        <end position="590"/>
    </location>
</feature>
<dbReference type="Pfam" id="PF00431">
    <property type="entry name" value="CUB"/>
    <property type="match status" value="2"/>
</dbReference>
<dbReference type="GO" id="GO:0006508">
    <property type="term" value="P:proteolysis"/>
    <property type="evidence" value="ECO:0007669"/>
    <property type="project" value="UniProtKB-KW"/>
</dbReference>
<dbReference type="FunFam" id="2.60.120.290:FF:000013">
    <property type="entry name" value="Membrane frizzled-related protein"/>
    <property type="match status" value="1"/>
</dbReference>
<dbReference type="SUPFAM" id="SSF57424">
    <property type="entry name" value="LDL receptor-like module"/>
    <property type="match status" value="4"/>
</dbReference>
<feature type="disulfide bond" evidence="12">
    <location>
        <begin position="517"/>
        <end position="532"/>
    </location>
</feature>
<evidence type="ECO:0000259" key="15">
    <source>
        <dbReference type="PROSITE" id="PS01180"/>
    </source>
</evidence>
<evidence type="ECO:0000256" key="4">
    <source>
        <dbReference type="ARBA" id="ARBA00022801"/>
    </source>
</evidence>
<keyword evidence="7 14" id="KW-1133">Transmembrane helix</keyword>
<evidence type="ECO:0000256" key="8">
    <source>
        <dbReference type="ARBA" id="ARBA00023136"/>
    </source>
</evidence>
<dbReference type="CDD" id="cd00112">
    <property type="entry name" value="LDLa"/>
    <property type="match status" value="3"/>
</dbReference>
<dbReference type="InterPro" id="IPR002172">
    <property type="entry name" value="LDrepeatLR_classA_rpt"/>
</dbReference>
<keyword evidence="9 12" id="KW-1015">Disulfide bond</keyword>
<comment type="subcellular location">
    <subcellularLocation>
        <location evidence="1">Membrane</location>
        <topology evidence="1">Single-pass type II membrane protein</topology>
    </subcellularLocation>
</comment>
<evidence type="ECO:0000313" key="18">
    <source>
        <dbReference type="Ensembl" id="ENSSPAP00000022018.1"/>
    </source>
</evidence>
<dbReference type="AlphaFoldDB" id="A0A3B5AKI3"/>
<feature type="disulfide bond" evidence="12">
    <location>
        <begin position="535"/>
        <end position="547"/>
    </location>
</feature>
<evidence type="ECO:0000256" key="10">
    <source>
        <dbReference type="ARBA" id="ARBA00023180"/>
    </source>
</evidence>
<dbReference type="PROSITE" id="PS50240">
    <property type="entry name" value="TRYPSIN_DOM"/>
    <property type="match status" value="1"/>
</dbReference>
<dbReference type="Ensembl" id="ENSSPAT00000022368.1">
    <property type="protein sequence ID" value="ENSSPAP00000022018.1"/>
    <property type="gene ID" value="ENSSPAG00000015991.1"/>
</dbReference>
<protein>
    <submittedName>
        <fullName evidence="18">Suppressor of tumorigenicity 14 protein homolog</fullName>
    </submittedName>
</protein>
<dbReference type="InterPro" id="IPR000859">
    <property type="entry name" value="CUB_dom"/>
</dbReference>